<keyword evidence="1" id="KW-0325">Glycoprotein</keyword>
<dbReference type="PROSITE" id="PS51034">
    <property type="entry name" value="ZP_2"/>
    <property type="match status" value="1"/>
</dbReference>
<evidence type="ECO:0000256" key="1">
    <source>
        <dbReference type="ARBA" id="ARBA00023180"/>
    </source>
</evidence>
<sequence>MTICFVLSLVLVCSIIMCLSVQDNAEKLHGINCKVDELFSSAYVTPVVDQPSEVTGCNSRDTASGEQEIHVLSLLRASIHSFEARNEYIPSVSLDVRPRWKEKPPASSVIILLSATPVMWQMNLHHMGNSTSFHVIVNKTSHVVPSIPVPVTRRKLPPMKRLSTWIKSHHGAVTSFSLIPVANEITLFIGIDTSDSAQGCNFSSQAQSVRVKASFVQLQPATGCSVKNPNDSRKKHNILYVIELNSNALNSDVLVHLKYGNSELTHKNIAELNVTLVLKCHVPVEWIVESSGIQGLLHVVAEFPVQIRTNPLLLTTIVQEKILAFTTTSALLSSVQNSFGLIDTYMRSSKANRINIIIREKTKYTVEDISGESNPSVESSMNEEKSPAGSEVNIVLGKEKINSENASVKMFTERTLSHLLAKQMSLKCSTNKISIVFPLQETMNIFSAITESNNKLTFITLSDTNCRAKQNETHIVLETNWHDCGTRRVVNGGVQYCNQ</sequence>
<feature type="domain" description="ZP" evidence="3">
    <location>
        <begin position="427"/>
        <end position="499"/>
    </location>
</feature>
<dbReference type="EMBL" id="BGPR01024659">
    <property type="protein sequence ID" value="GBN92903.1"/>
    <property type="molecule type" value="Genomic_DNA"/>
</dbReference>
<protein>
    <submittedName>
        <fullName evidence="4">Transforming growth factor beta receptor type 3</fullName>
    </submittedName>
</protein>
<keyword evidence="2" id="KW-0732">Signal</keyword>
<dbReference type="OrthoDB" id="6420824at2759"/>
<dbReference type="InterPro" id="IPR001507">
    <property type="entry name" value="ZP_dom"/>
</dbReference>
<feature type="signal peptide" evidence="2">
    <location>
        <begin position="1"/>
        <end position="20"/>
    </location>
</feature>
<dbReference type="Pfam" id="PF26060">
    <property type="entry name" value="TGFBR3_N"/>
    <property type="match status" value="1"/>
</dbReference>
<feature type="non-terminal residue" evidence="4">
    <location>
        <position position="499"/>
    </location>
</feature>
<proteinExistence type="predicted"/>
<organism evidence="4 5">
    <name type="scientific">Araneus ventricosus</name>
    <name type="common">Orbweaver spider</name>
    <name type="synonym">Epeira ventricosa</name>
    <dbReference type="NCBI Taxonomy" id="182803"/>
    <lineage>
        <taxon>Eukaryota</taxon>
        <taxon>Metazoa</taxon>
        <taxon>Ecdysozoa</taxon>
        <taxon>Arthropoda</taxon>
        <taxon>Chelicerata</taxon>
        <taxon>Arachnida</taxon>
        <taxon>Araneae</taxon>
        <taxon>Araneomorphae</taxon>
        <taxon>Entelegynae</taxon>
        <taxon>Araneoidea</taxon>
        <taxon>Araneidae</taxon>
        <taxon>Araneus</taxon>
    </lineage>
</organism>
<evidence type="ECO:0000313" key="5">
    <source>
        <dbReference type="Proteomes" id="UP000499080"/>
    </source>
</evidence>
<evidence type="ECO:0000259" key="3">
    <source>
        <dbReference type="PROSITE" id="PS51034"/>
    </source>
</evidence>
<gene>
    <name evidence="4" type="primary">TGFBR3</name>
    <name evidence="4" type="ORF">AVEN_178706_1</name>
</gene>
<keyword evidence="4" id="KW-0675">Receptor</keyword>
<comment type="caution">
    <text evidence="4">The sequence shown here is derived from an EMBL/GenBank/DDBJ whole genome shotgun (WGS) entry which is preliminary data.</text>
</comment>
<reference evidence="4 5" key="1">
    <citation type="journal article" date="2019" name="Sci. Rep.">
        <title>Orb-weaving spider Araneus ventricosus genome elucidates the spidroin gene catalogue.</title>
        <authorList>
            <person name="Kono N."/>
            <person name="Nakamura H."/>
            <person name="Ohtoshi R."/>
            <person name="Moran D.A.P."/>
            <person name="Shinohara A."/>
            <person name="Yoshida Y."/>
            <person name="Fujiwara M."/>
            <person name="Mori M."/>
            <person name="Tomita M."/>
            <person name="Arakawa K."/>
        </authorList>
    </citation>
    <scope>NUCLEOTIDE SEQUENCE [LARGE SCALE GENOMIC DNA]</scope>
</reference>
<name>A0A4Y2SZ17_ARAVE</name>
<dbReference type="InterPro" id="IPR058899">
    <property type="entry name" value="TGFBR3/Endoglin-like_N"/>
</dbReference>
<keyword evidence="5" id="KW-1185">Reference proteome</keyword>
<feature type="chain" id="PRO_5021389992" evidence="2">
    <location>
        <begin position="21"/>
        <end position="499"/>
    </location>
</feature>
<evidence type="ECO:0000313" key="4">
    <source>
        <dbReference type="EMBL" id="GBN92903.1"/>
    </source>
</evidence>
<evidence type="ECO:0000256" key="2">
    <source>
        <dbReference type="SAM" id="SignalP"/>
    </source>
</evidence>
<accession>A0A4Y2SZ17</accession>
<dbReference type="AlphaFoldDB" id="A0A4Y2SZ17"/>
<dbReference type="Proteomes" id="UP000499080">
    <property type="component" value="Unassembled WGS sequence"/>
</dbReference>